<reference evidence="1" key="1">
    <citation type="submission" date="2021-01" db="EMBL/GenBank/DDBJ databases">
        <title>Phytophthora aleatoria, a newly-described species from Pinus radiata is distinct from Phytophthora cactorum isolates based on comparative genomics.</title>
        <authorList>
            <person name="Mcdougal R."/>
            <person name="Panda P."/>
            <person name="Williams N."/>
            <person name="Studholme D.J."/>
        </authorList>
    </citation>
    <scope>NUCLEOTIDE SEQUENCE</scope>
    <source>
        <strain evidence="1">NZFS 3830</strain>
    </source>
</reference>
<dbReference type="Proteomes" id="UP000688947">
    <property type="component" value="Unassembled WGS sequence"/>
</dbReference>
<comment type="caution">
    <text evidence="1">The sequence shown here is derived from an EMBL/GenBank/DDBJ whole genome shotgun (WGS) entry which is preliminary data.</text>
</comment>
<dbReference type="VEuPathDB" id="FungiDB:PC110_g19548"/>
<evidence type="ECO:0000313" key="2">
    <source>
        <dbReference type="Proteomes" id="UP000688947"/>
    </source>
</evidence>
<protein>
    <submittedName>
        <fullName evidence="1">Uncharacterized protein</fullName>
    </submittedName>
</protein>
<dbReference type="AlphaFoldDB" id="A0A8T1TZY0"/>
<name>A0A8T1TZY0_9STRA</name>
<sequence length="159" mass="17988">MVSGTPQEKMLIVHTHKYFMAETQQRLDPLGRAVRERVAKSLALSESMVARVLGPYNVHGEEAFAVPPDAHQEELVRMDVSYIRDCKRNPRADSKEVVYVEQHPLSEITPAPTMKELQDLAGEATDKVHCSNIMGEMDTSAQFEEYEIAKYGYNVRGYS</sequence>
<organism evidence="1 2">
    <name type="scientific">Phytophthora cactorum</name>
    <dbReference type="NCBI Taxonomy" id="29920"/>
    <lineage>
        <taxon>Eukaryota</taxon>
        <taxon>Sar</taxon>
        <taxon>Stramenopiles</taxon>
        <taxon>Oomycota</taxon>
        <taxon>Peronosporomycetes</taxon>
        <taxon>Peronosporales</taxon>
        <taxon>Peronosporaceae</taxon>
        <taxon>Phytophthora</taxon>
    </lineage>
</organism>
<dbReference type="VEuPathDB" id="FungiDB:PC110_g4498"/>
<dbReference type="OrthoDB" id="125996at2759"/>
<proteinExistence type="predicted"/>
<accession>A0A8T1TZY0</accession>
<dbReference type="EMBL" id="JAENGZ010001075">
    <property type="protein sequence ID" value="KAG6950899.1"/>
    <property type="molecule type" value="Genomic_DNA"/>
</dbReference>
<evidence type="ECO:0000313" key="1">
    <source>
        <dbReference type="EMBL" id="KAG6950899.1"/>
    </source>
</evidence>
<gene>
    <name evidence="1" type="ORF">JG687_00013959</name>
</gene>